<comment type="similarity">
    <text evidence="2">Belongs to the skp family.</text>
</comment>
<dbReference type="OrthoDB" id="5294628at2"/>
<accession>A0A5P3MQB1</accession>
<dbReference type="SUPFAM" id="SSF111384">
    <property type="entry name" value="OmpH-like"/>
    <property type="match status" value="1"/>
</dbReference>
<dbReference type="KEGG" id="naq:D0T90_03980"/>
<evidence type="ECO:0000256" key="3">
    <source>
        <dbReference type="SAM" id="SignalP"/>
    </source>
</evidence>
<dbReference type="InterPro" id="IPR005632">
    <property type="entry name" value="Chaperone_Skp"/>
</dbReference>
<keyword evidence="5" id="KW-1185">Reference proteome</keyword>
<evidence type="ECO:0000256" key="2">
    <source>
        <dbReference type="PIRNR" id="PIRNR002094"/>
    </source>
</evidence>
<protein>
    <submittedName>
        <fullName evidence="4">OmpH family outer membrane protein</fullName>
    </submittedName>
</protein>
<feature type="chain" id="PRO_5030647731" evidence="3">
    <location>
        <begin position="30"/>
        <end position="175"/>
    </location>
</feature>
<dbReference type="AlphaFoldDB" id="A0A5P3MQB1"/>
<dbReference type="PANTHER" id="PTHR35089">
    <property type="entry name" value="CHAPERONE PROTEIN SKP"/>
    <property type="match status" value="1"/>
</dbReference>
<gene>
    <name evidence="4" type="ORF">D0T90_03980</name>
</gene>
<feature type="signal peptide" evidence="3">
    <location>
        <begin position="1"/>
        <end position="29"/>
    </location>
</feature>
<dbReference type="Gene3D" id="3.30.910.20">
    <property type="entry name" value="Skp domain"/>
    <property type="match status" value="1"/>
</dbReference>
<reference evidence="4 5" key="1">
    <citation type="submission" date="2018-08" db="EMBL/GenBank/DDBJ databases">
        <title>Neisseria animalis ATCC 49930 complete genome.</title>
        <authorList>
            <person name="Veseli I.A."/>
            <person name="Mascarenhas dos Santos A.C."/>
            <person name="Buttler R."/>
            <person name="Pombert J.-F."/>
        </authorList>
    </citation>
    <scope>NUCLEOTIDE SEQUENCE [LARGE SCALE GENOMIC DNA]</scope>
    <source>
        <strain evidence="4 5">ATCC 49930</strain>
    </source>
</reference>
<dbReference type="PANTHER" id="PTHR35089:SF1">
    <property type="entry name" value="CHAPERONE PROTEIN SKP"/>
    <property type="match status" value="1"/>
</dbReference>
<organism evidence="4 5">
    <name type="scientific">Neisseria animalis</name>
    <dbReference type="NCBI Taxonomy" id="492"/>
    <lineage>
        <taxon>Bacteria</taxon>
        <taxon>Pseudomonadati</taxon>
        <taxon>Pseudomonadota</taxon>
        <taxon>Betaproteobacteria</taxon>
        <taxon>Neisseriales</taxon>
        <taxon>Neisseriaceae</taxon>
        <taxon>Neisseria</taxon>
    </lineage>
</organism>
<dbReference type="SMART" id="SM00935">
    <property type="entry name" value="OmpH"/>
    <property type="match status" value="1"/>
</dbReference>
<evidence type="ECO:0000313" key="5">
    <source>
        <dbReference type="Proteomes" id="UP000325536"/>
    </source>
</evidence>
<proteinExistence type="inferred from homology"/>
<keyword evidence="1 3" id="KW-0732">Signal</keyword>
<dbReference type="GO" id="GO:0005829">
    <property type="term" value="C:cytosol"/>
    <property type="evidence" value="ECO:0007669"/>
    <property type="project" value="TreeGrafter"/>
</dbReference>
<dbReference type="Pfam" id="PF03938">
    <property type="entry name" value="OmpH"/>
    <property type="match status" value="1"/>
</dbReference>
<dbReference type="GO" id="GO:0050821">
    <property type="term" value="P:protein stabilization"/>
    <property type="evidence" value="ECO:0007669"/>
    <property type="project" value="TreeGrafter"/>
</dbReference>
<dbReference type="PIRSF" id="PIRSF002094">
    <property type="entry name" value="OMP26_Skp"/>
    <property type="match status" value="1"/>
</dbReference>
<evidence type="ECO:0000256" key="1">
    <source>
        <dbReference type="ARBA" id="ARBA00022729"/>
    </source>
</evidence>
<dbReference type="InterPro" id="IPR024930">
    <property type="entry name" value="Skp_dom_sf"/>
</dbReference>
<sequence>MQGIIMKYVSPFIHTAAAAVLGFGLTAQAAADGAVQKIGFINTERIYLESDQARGIQATLDKEFVDRQKALHKLQQQGMDLEQKLSGGKLQGSAREQAAKQWSELAQRFRREQSAFAEDYNLRRNEEFAALQQNANRVIVDLAKREGYDVILQDVIYVNSKYDITDSVIKALNAR</sequence>
<evidence type="ECO:0000313" key="4">
    <source>
        <dbReference type="EMBL" id="QEY23763.1"/>
    </source>
</evidence>
<dbReference type="Proteomes" id="UP000325536">
    <property type="component" value="Chromosome"/>
</dbReference>
<dbReference type="GO" id="GO:0051082">
    <property type="term" value="F:unfolded protein binding"/>
    <property type="evidence" value="ECO:0007669"/>
    <property type="project" value="InterPro"/>
</dbReference>
<dbReference type="EMBL" id="CP031699">
    <property type="protein sequence ID" value="QEY23763.1"/>
    <property type="molecule type" value="Genomic_DNA"/>
</dbReference>
<name>A0A5P3MQB1_NEIAN</name>